<keyword evidence="2" id="KW-1185">Reference proteome</keyword>
<gene>
    <name evidence="1" type="ordered locus">MODMU_2958</name>
</gene>
<dbReference type="PATRIC" id="fig|477641.3.peg.2813"/>
<dbReference type="EMBL" id="FO203431">
    <property type="protein sequence ID" value="CCH88385.1"/>
    <property type="molecule type" value="Genomic_DNA"/>
</dbReference>
<accession>I4EYC2</accession>
<name>I4EYC2_MODI5</name>
<evidence type="ECO:0000313" key="2">
    <source>
        <dbReference type="Proteomes" id="UP000006461"/>
    </source>
</evidence>
<dbReference type="AlphaFoldDB" id="I4EYC2"/>
<proteinExistence type="predicted"/>
<reference evidence="1 2" key="1">
    <citation type="journal article" date="2012" name="J. Bacteriol.">
        <title>Genome Sequence of Radiation-Resistant Modestobacter marinus Strain BC501, a Representative Actinobacterium That Thrives on Calcareous Stone Surfaces.</title>
        <authorList>
            <person name="Normand P."/>
            <person name="Gury J."/>
            <person name="Pujic P."/>
            <person name="Chouaia B."/>
            <person name="Crotti E."/>
            <person name="Brusetti L."/>
            <person name="Daffonchio D."/>
            <person name="Vacherie B."/>
            <person name="Barbe V."/>
            <person name="Medigue C."/>
            <person name="Calteau A."/>
            <person name="Ghodhbane-Gtari F."/>
            <person name="Essoussi I."/>
            <person name="Nouioui I."/>
            <person name="Abbassi-Ghozzi I."/>
            <person name="Gtari M."/>
        </authorList>
    </citation>
    <scope>NUCLEOTIDE SEQUENCE [LARGE SCALE GENOMIC DNA]</scope>
    <source>
        <strain evidence="2">BC 501</strain>
    </source>
</reference>
<dbReference type="Proteomes" id="UP000006461">
    <property type="component" value="Chromosome"/>
</dbReference>
<sequence>MWRRVTEVDSSHLVMLAEPKAVVEVIREAVRSTSA</sequence>
<protein>
    <submittedName>
        <fullName evidence="1">Uncharacterized protein</fullName>
    </submittedName>
</protein>
<dbReference type="HOGENOM" id="CLU_3365900_0_0_11"/>
<dbReference type="KEGG" id="mmar:MODMU_2958"/>
<organism evidence="1 2">
    <name type="scientific">Modestobacter italicus (strain DSM 44449 / CECT 9708 / BC 501)</name>
    <dbReference type="NCBI Taxonomy" id="2732864"/>
    <lineage>
        <taxon>Bacteria</taxon>
        <taxon>Bacillati</taxon>
        <taxon>Actinomycetota</taxon>
        <taxon>Actinomycetes</taxon>
        <taxon>Geodermatophilales</taxon>
        <taxon>Geodermatophilaceae</taxon>
        <taxon>Modestobacter</taxon>
    </lineage>
</organism>
<evidence type="ECO:0000313" key="1">
    <source>
        <dbReference type="EMBL" id="CCH88385.1"/>
    </source>
</evidence>